<dbReference type="InterPro" id="IPR023332">
    <property type="entry name" value="Proteasome_alpha-type"/>
</dbReference>
<dbReference type="GO" id="GO:0004298">
    <property type="term" value="F:threonine-type endopeptidase activity"/>
    <property type="evidence" value="ECO:0007669"/>
    <property type="project" value="InterPro"/>
</dbReference>
<dbReference type="GO" id="GO:0051603">
    <property type="term" value="P:proteolysis involved in protein catabolic process"/>
    <property type="evidence" value="ECO:0007669"/>
    <property type="project" value="InterPro"/>
</dbReference>
<dbReference type="PATRIC" id="fig|1280514.3.peg.1388"/>
<keyword evidence="2 3" id="KW-0647">Proteasome</keyword>
<evidence type="ECO:0000256" key="2">
    <source>
        <dbReference type="ARBA" id="ARBA00022942"/>
    </source>
</evidence>
<comment type="similarity">
    <text evidence="3">Belongs to the peptidase T1A family.</text>
</comment>
<dbReference type="GO" id="GO:0019773">
    <property type="term" value="C:proteasome core complex, alpha-subunit complex"/>
    <property type="evidence" value="ECO:0007669"/>
    <property type="project" value="UniProtKB-UniRule"/>
</dbReference>
<evidence type="ECO:0000256" key="1">
    <source>
        <dbReference type="ARBA" id="ARBA00022490"/>
    </source>
</evidence>
<protein>
    <submittedName>
        <fullName evidence="4">Proteasome subunit alpha 2</fullName>
        <ecNumber evidence="4">3.4.25.1</ecNumber>
    </submittedName>
</protein>
<accession>A0A0D8HJM0</accession>
<dbReference type="EC" id="3.4.25.1" evidence="4"/>
<dbReference type="Pfam" id="PF00227">
    <property type="entry name" value="Proteasome"/>
    <property type="match status" value="1"/>
</dbReference>
<dbReference type="InterPro" id="IPR001353">
    <property type="entry name" value="Proteasome_sua/b"/>
</dbReference>
<gene>
    <name evidence="4" type="primary">prcA2</name>
    <name evidence="4" type="ORF">AXFE_10510</name>
</gene>
<reference evidence="4 5" key="1">
    <citation type="submission" date="2015-01" db="EMBL/GenBank/DDBJ databases">
        <title>Draft genome of the acidophilic iron oxidizer Acidithrix ferrooxidans strain Py-F3.</title>
        <authorList>
            <person name="Poehlein A."/>
            <person name="Eisen S."/>
            <person name="Schloemann M."/>
            <person name="Johnson B.D."/>
            <person name="Daniel R."/>
            <person name="Muehling M."/>
        </authorList>
    </citation>
    <scope>NUCLEOTIDE SEQUENCE [LARGE SCALE GENOMIC DNA]</scope>
    <source>
        <strain evidence="4 5">Py-F3</strain>
    </source>
</reference>
<dbReference type="EMBL" id="JXYS01000025">
    <property type="protein sequence ID" value="KJF18150.1"/>
    <property type="molecule type" value="Genomic_DNA"/>
</dbReference>
<evidence type="ECO:0000313" key="4">
    <source>
        <dbReference type="EMBL" id="KJF18150.1"/>
    </source>
</evidence>
<dbReference type="PROSITE" id="PS51475">
    <property type="entry name" value="PROTEASOME_ALPHA_2"/>
    <property type="match status" value="1"/>
</dbReference>
<evidence type="ECO:0000313" key="5">
    <source>
        <dbReference type="Proteomes" id="UP000032360"/>
    </source>
</evidence>
<dbReference type="InterPro" id="IPR022296">
    <property type="entry name" value="Proteasome_asu_bac"/>
</dbReference>
<comment type="caution">
    <text evidence="4">The sequence shown here is derived from an EMBL/GenBank/DDBJ whole genome shotgun (WGS) entry which is preliminary data.</text>
</comment>
<organism evidence="4 5">
    <name type="scientific">Acidithrix ferrooxidans</name>
    <dbReference type="NCBI Taxonomy" id="1280514"/>
    <lineage>
        <taxon>Bacteria</taxon>
        <taxon>Bacillati</taxon>
        <taxon>Actinomycetota</taxon>
        <taxon>Acidimicrobiia</taxon>
        <taxon>Acidimicrobiales</taxon>
        <taxon>Acidimicrobiaceae</taxon>
        <taxon>Acidithrix</taxon>
    </lineage>
</organism>
<dbReference type="InterPro" id="IPR029055">
    <property type="entry name" value="Ntn_hydrolases_N"/>
</dbReference>
<dbReference type="OrthoDB" id="9775643at2"/>
<name>A0A0D8HJM0_9ACTN</name>
<proteinExistence type="inferred from homology"/>
<dbReference type="RefSeq" id="WP_052604800.1">
    <property type="nucleotide sequence ID" value="NZ_JXYS01000025.1"/>
</dbReference>
<dbReference type="AlphaFoldDB" id="A0A0D8HJM0"/>
<keyword evidence="1" id="KW-0963">Cytoplasm</keyword>
<dbReference type="SUPFAM" id="SSF56235">
    <property type="entry name" value="N-terminal nucleophile aminohydrolases (Ntn hydrolases)"/>
    <property type="match status" value="1"/>
</dbReference>
<evidence type="ECO:0000256" key="3">
    <source>
        <dbReference type="PROSITE-ProRule" id="PRU00808"/>
    </source>
</evidence>
<dbReference type="STRING" id="1280514.AXFE_10510"/>
<keyword evidence="5" id="KW-1185">Reference proteome</keyword>
<dbReference type="Gene3D" id="3.60.20.10">
    <property type="entry name" value="Glutamine Phosphoribosylpyrophosphate, subunit 1, domain 1"/>
    <property type="match status" value="1"/>
</dbReference>
<dbReference type="NCBIfam" id="TIGR03691">
    <property type="entry name" value="20S_bact_alpha"/>
    <property type="match status" value="1"/>
</dbReference>
<dbReference type="Proteomes" id="UP000032360">
    <property type="component" value="Unassembled WGS sequence"/>
</dbReference>
<keyword evidence="4" id="KW-0378">Hydrolase</keyword>
<sequence length="226" mass="25264">MSMPYYVAPEQVMKDRADYARKGIARGRSLICAIFQNEILLCAENPSKSLHKVSEIYDRIAFAGVGKYNEFDQLRVAGIRHADTKGYAYSRDDVDARSLANLYASYLGQVFTHEMKPLEVEILVAELGRKNFRSQLFHILYDGTVMDEDRFTVLGGESDAIATRFGETYDASDSLKGTLASAILALGGPERKLGAHDLEVAVLQDKNGRRTFRRIIGSELSELLEE</sequence>